<evidence type="ECO:0000313" key="3">
    <source>
        <dbReference type="Proteomes" id="UP000789901"/>
    </source>
</evidence>
<accession>A0ABM8W1G6</accession>
<organism evidence="2 3">
    <name type="scientific">Gigaspora margarita</name>
    <dbReference type="NCBI Taxonomy" id="4874"/>
    <lineage>
        <taxon>Eukaryota</taxon>
        <taxon>Fungi</taxon>
        <taxon>Fungi incertae sedis</taxon>
        <taxon>Mucoromycota</taxon>
        <taxon>Glomeromycotina</taxon>
        <taxon>Glomeromycetes</taxon>
        <taxon>Diversisporales</taxon>
        <taxon>Gigasporaceae</taxon>
        <taxon>Gigaspora</taxon>
    </lineage>
</organism>
<keyword evidence="1" id="KW-1133">Transmembrane helix</keyword>
<sequence length="83" mass="9797">MGKNIDKNLNWIWTCLLFLIIKPTITNLVLKEIIQFKPLLNLVAHPKYCQFQRFANNKRFFVSNDLTNSILAHYQPTESQAQF</sequence>
<keyword evidence="1" id="KW-0472">Membrane</keyword>
<gene>
    <name evidence="2" type="ORF">GMARGA_LOCUS2174</name>
</gene>
<name>A0ABM8W1G6_GIGMA</name>
<comment type="caution">
    <text evidence="2">The sequence shown here is derived from an EMBL/GenBank/DDBJ whole genome shotgun (WGS) entry which is preliminary data.</text>
</comment>
<evidence type="ECO:0000256" key="1">
    <source>
        <dbReference type="SAM" id="Phobius"/>
    </source>
</evidence>
<protein>
    <submittedName>
        <fullName evidence="2">38628_t:CDS:1</fullName>
    </submittedName>
</protein>
<keyword evidence="3" id="KW-1185">Reference proteome</keyword>
<dbReference type="Proteomes" id="UP000789901">
    <property type="component" value="Unassembled WGS sequence"/>
</dbReference>
<keyword evidence="1" id="KW-0812">Transmembrane</keyword>
<feature type="transmembrane region" description="Helical" evidence="1">
    <location>
        <begin position="12"/>
        <end position="30"/>
    </location>
</feature>
<evidence type="ECO:0000313" key="2">
    <source>
        <dbReference type="EMBL" id="CAG8500466.1"/>
    </source>
</evidence>
<dbReference type="EMBL" id="CAJVQB010000654">
    <property type="protein sequence ID" value="CAG8500466.1"/>
    <property type="molecule type" value="Genomic_DNA"/>
</dbReference>
<proteinExistence type="predicted"/>
<reference evidence="2 3" key="1">
    <citation type="submission" date="2021-06" db="EMBL/GenBank/DDBJ databases">
        <authorList>
            <person name="Kallberg Y."/>
            <person name="Tangrot J."/>
            <person name="Rosling A."/>
        </authorList>
    </citation>
    <scope>NUCLEOTIDE SEQUENCE [LARGE SCALE GENOMIC DNA]</scope>
    <source>
        <strain evidence="2 3">120-4 pot B 10/14</strain>
    </source>
</reference>